<dbReference type="GeneID" id="72187417"/>
<accession>A0A8U0I0J7</accession>
<keyword evidence="1" id="KW-0812">Transmembrane</keyword>
<dbReference type="EMBL" id="CP096660">
    <property type="protein sequence ID" value="UPV76334.1"/>
    <property type="molecule type" value="Genomic_DNA"/>
</dbReference>
<organism evidence="2 3">
    <name type="scientific">Halorussus limi</name>
    <dbReference type="NCBI Taxonomy" id="2938695"/>
    <lineage>
        <taxon>Archaea</taxon>
        <taxon>Methanobacteriati</taxon>
        <taxon>Methanobacteriota</taxon>
        <taxon>Stenosarchaea group</taxon>
        <taxon>Halobacteria</taxon>
        <taxon>Halobacteriales</taxon>
        <taxon>Haladaptataceae</taxon>
        <taxon>Halorussus</taxon>
    </lineage>
</organism>
<keyword evidence="3" id="KW-1185">Reference proteome</keyword>
<dbReference type="Proteomes" id="UP000830729">
    <property type="component" value="Plasmid unnamed1"/>
</dbReference>
<reference evidence="2 3" key="1">
    <citation type="submission" date="2022-04" db="EMBL/GenBank/DDBJ databases">
        <title>Diverse halophilic archaea isolated from saline environments.</title>
        <authorList>
            <person name="Cui H.-L."/>
        </authorList>
    </citation>
    <scope>NUCLEOTIDE SEQUENCE [LARGE SCALE GENOMIC DNA]</scope>
    <source>
        <strain evidence="2 3">XZYJT49</strain>
        <plasmid evidence="2 3">unnamed1</plasmid>
    </source>
</reference>
<feature type="transmembrane region" description="Helical" evidence="1">
    <location>
        <begin position="227"/>
        <end position="251"/>
    </location>
</feature>
<keyword evidence="1" id="KW-1133">Transmembrane helix</keyword>
<evidence type="ECO:0000313" key="2">
    <source>
        <dbReference type="EMBL" id="UPV76334.1"/>
    </source>
</evidence>
<proteinExistence type="predicted"/>
<keyword evidence="1" id="KW-0472">Membrane</keyword>
<sequence length="253" mass="27748">MILPAIFVLVGLLGIVGLLQPLRLVQTVVSTGVSAPNELGHGREAVIGTLEADDSTVRAPVSGTECVGYVLAREVKHRTSATGIGLLLPRWYRKDVHYELPPMSLADGDCGRVRVEFDTDVESWREPVPNGLFSNLQFGSEERRRYDESESPSDAVRSVLGEPSEVSSPWFVFGIGSHPHRYTEWRLEEGDRLYLLGHTDDATRPTVRERIDEITLLDLNANSRLRLVGLLVVRFVAAGALAAFGFGAALVSL</sequence>
<protein>
    <submittedName>
        <fullName evidence="2">Uncharacterized protein</fullName>
    </submittedName>
</protein>
<dbReference type="KEGG" id="halx:M0R89_19420"/>
<evidence type="ECO:0000313" key="3">
    <source>
        <dbReference type="Proteomes" id="UP000830729"/>
    </source>
</evidence>
<gene>
    <name evidence="2" type="ORF">M0R89_19420</name>
</gene>
<name>A0A8U0I0J7_9EURY</name>
<evidence type="ECO:0000256" key="1">
    <source>
        <dbReference type="SAM" id="Phobius"/>
    </source>
</evidence>
<dbReference type="AlphaFoldDB" id="A0A8U0I0J7"/>
<geneLocation type="plasmid" evidence="2 3">
    <name>unnamed1</name>
</geneLocation>
<dbReference type="RefSeq" id="WP_248652367.1">
    <property type="nucleotide sequence ID" value="NZ_CP096660.1"/>
</dbReference>
<keyword evidence="2" id="KW-0614">Plasmid</keyword>